<comment type="caution">
    <text evidence="3">The sequence shown here is derived from an EMBL/GenBank/DDBJ whole genome shotgun (WGS) entry which is preliminary data.</text>
</comment>
<evidence type="ECO:0000313" key="3">
    <source>
        <dbReference type="EMBL" id="MBB3674742.1"/>
    </source>
</evidence>
<sequence length="119" mass="12890">MHLAGETAELTEFWSQRVVARANGNLFKVAKGIGSTRWHTHDDQDETFLVLEGRLTNQLRDGDVQLTAGDLLVVPRGTEHCPVADEEVRFLLVGPDVTSTAAGGKPEWSRDGGTPPTAP</sequence>
<dbReference type="RefSeq" id="WP_220035960.1">
    <property type="nucleotide sequence ID" value="NZ_JACIBU010000001.1"/>
</dbReference>
<accession>A0A839XZX9</accession>
<reference evidence="3 4" key="1">
    <citation type="submission" date="2020-08" db="EMBL/GenBank/DDBJ databases">
        <title>Sequencing the genomes of 1000 actinobacteria strains.</title>
        <authorList>
            <person name="Klenk H.-P."/>
        </authorList>
    </citation>
    <scope>NUCLEOTIDE SEQUENCE [LARGE SCALE GENOMIC DNA]</scope>
    <source>
        <strain evidence="3 4">DSM 16678</strain>
    </source>
</reference>
<dbReference type="InterPro" id="IPR052044">
    <property type="entry name" value="PKS_Associated_Protein"/>
</dbReference>
<name>A0A839XZX9_9ACTN</name>
<gene>
    <name evidence="3" type="ORF">FHX36_000477</name>
</gene>
<dbReference type="InterPro" id="IPR014710">
    <property type="entry name" value="RmlC-like_jellyroll"/>
</dbReference>
<dbReference type="SUPFAM" id="SSF51182">
    <property type="entry name" value="RmlC-like cupins"/>
    <property type="match status" value="1"/>
</dbReference>
<dbReference type="Pfam" id="PF07883">
    <property type="entry name" value="Cupin_2"/>
    <property type="match status" value="1"/>
</dbReference>
<feature type="region of interest" description="Disordered" evidence="1">
    <location>
        <begin position="97"/>
        <end position="119"/>
    </location>
</feature>
<dbReference type="PANTHER" id="PTHR36114:SF1">
    <property type="entry name" value="16.7 KDA PROTEIN IN WHIE LOCUS"/>
    <property type="match status" value="1"/>
</dbReference>
<proteinExistence type="predicted"/>
<dbReference type="AlphaFoldDB" id="A0A839XZX9"/>
<dbReference type="EMBL" id="JACIBU010000001">
    <property type="protein sequence ID" value="MBB3674742.1"/>
    <property type="molecule type" value="Genomic_DNA"/>
</dbReference>
<feature type="domain" description="Cupin type-2" evidence="2">
    <location>
        <begin position="26"/>
        <end position="93"/>
    </location>
</feature>
<dbReference type="GO" id="GO:0051213">
    <property type="term" value="F:dioxygenase activity"/>
    <property type="evidence" value="ECO:0007669"/>
    <property type="project" value="UniProtKB-KW"/>
</dbReference>
<dbReference type="CDD" id="cd02226">
    <property type="entry name" value="cupin_YdbB-like"/>
    <property type="match status" value="1"/>
</dbReference>
<evidence type="ECO:0000256" key="1">
    <source>
        <dbReference type="SAM" id="MobiDB-lite"/>
    </source>
</evidence>
<evidence type="ECO:0000313" key="4">
    <source>
        <dbReference type="Proteomes" id="UP000580718"/>
    </source>
</evidence>
<evidence type="ECO:0000259" key="2">
    <source>
        <dbReference type="Pfam" id="PF07883"/>
    </source>
</evidence>
<organism evidence="3 4">
    <name type="scientific">Modestobacter versicolor</name>
    <dbReference type="NCBI Taxonomy" id="429133"/>
    <lineage>
        <taxon>Bacteria</taxon>
        <taxon>Bacillati</taxon>
        <taxon>Actinomycetota</taxon>
        <taxon>Actinomycetes</taxon>
        <taxon>Geodermatophilales</taxon>
        <taxon>Geodermatophilaceae</taxon>
        <taxon>Modestobacter</taxon>
    </lineage>
</organism>
<keyword evidence="3" id="KW-0223">Dioxygenase</keyword>
<keyword evidence="3" id="KW-0560">Oxidoreductase</keyword>
<dbReference type="Gene3D" id="2.60.120.10">
    <property type="entry name" value="Jelly Rolls"/>
    <property type="match status" value="1"/>
</dbReference>
<protein>
    <submittedName>
        <fullName evidence="3">Quercetin dioxygenase-like cupin family protein</fullName>
    </submittedName>
</protein>
<dbReference type="InterPro" id="IPR013096">
    <property type="entry name" value="Cupin_2"/>
</dbReference>
<dbReference type="InterPro" id="IPR011051">
    <property type="entry name" value="RmlC_Cupin_sf"/>
</dbReference>
<dbReference type="PANTHER" id="PTHR36114">
    <property type="entry name" value="16.7 KDA PROTEIN IN WHIE LOCUS"/>
    <property type="match status" value="1"/>
</dbReference>
<dbReference type="Proteomes" id="UP000580718">
    <property type="component" value="Unassembled WGS sequence"/>
</dbReference>